<dbReference type="PANTHER" id="PTHR24292:SF54">
    <property type="entry name" value="CYP9F3-RELATED"/>
    <property type="match status" value="1"/>
</dbReference>
<dbReference type="GO" id="GO:0020037">
    <property type="term" value="F:heme binding"/>
    <property type="evidence" value="ECO:0007669"/>
    <property type="project" value="InterPro"/>
</dbReference>
<evidence type="ECO:0000256" key="4">
    <source>
        <dbReference type="ARBA" id="ARBA00010617"/>
    </source>
</evidence>
<protein>
    <submittedName>
        <fullName evidence="14">Cytochrome P450 9e2</fullName>
    </submittedName>
</protein>
<dbReference type="GO" id="GO:0005789">
    <property type="term" value="C:endoplasmic reticulum membrane"/>
    <property type="evidence" value="ECO:0007669"/>
    <property type="project" value="UniProtKB-SubCell"/>
</dbReference>
<keyword evidence="7" id="KW-0256">Endoplasmic reticulum</keyword>
<comment type="subcellular location">
    <subcellularLocation>
        <location evidence="3">Endoplasmic reticulum membrane</location>
        <topology evidence="3">Peripheral membrane protein</topology>
    </subcellularLocation>
    <subcellularLocation>
        <location evidence="2">Microsome membrane</location>
        <topology evidence="2">Peripheral membrane protein</topology>
    </subcellularLocation>
</comment>
<evidence type="ECO:0000313" key="14">
    <source>
        <dbReference type="EMBL" id="KAG0714138.1"/>
    </source>
</evidence>
<keyword evidence="9" id="KW-0560">Oxidoreductase</keyword>
<dbReference type="GO" id="GO:0016705">
    <property type="term" value="F:oxidoreductase activity, acting on paired donors, with incorporation or reduction of molecular oxygen"/>
    <property type="evidence" value="ECO:0007669"/>
    <property type="project" value="InterPro"/>
</dbReference>
<dbReference type="InterPro" id="IPR036396">
    <property type="entry name" value="Cyt_P450_sf"/>
</dbReference>
<dbReference type="Proteomes" id="UP000770661">
    <property type="component" value="Unassembled WGS sequence"/>
</dbReference>
<evidence type="ECO:0000256" key="7">
    <source>
        <dbReference type="ARBA" id="ARBA00022824"/>
    </source>
</evidence>
<evidence type="ECO:0000313" key="15">
    <source>
        <dbReference type="Proteomes" id="UP000770661"/>
    </source>
</evidence>
<evidence type="ECO:0000256" key="9">
    <source>
        <dbReference type="ARBA" id="ARBA00023002"/>
    </source>
</evidence>
<keyword evidence="8" id="KW-0492">Microsome</keyword>
<evidence type="ECO:0000256" key="10">
    <source>
        <dbReference type="ARBA" id="ARBA00023004"/>
    </source>
</evidence>
<comment type="similarity">
    <text evidence="4">Belongs to the cytochrome P450 family.</text>
</comment>
<evidence type="ECO:0000256" key="5">
    <source>
        <dbReference type="ARBA" id="ARBA00022617"/>
    </source>
</evidence>
<keyword evidence="10" id="KW-0408">Iron</keyword>
<evidence type="ECO:0000256" key="12">
    <source>
        <dbReference type="ARBA" id="ARBA00023136"/>
    </source>
</evidence>
<dbReference type="GO" id="GO:0005506">
    <property type="term" value="F:iron ion binding"/>
    <property type="evidence" value="ECO:0007669"/>
    <property type="project" value="InterPro"/>
</dbReference>
<sequence>MHDFSPDIIGNPNRNPPGRGAGRDPEEETRGQDRPPRGTKKEIPPLPMFGRECEIKSVWNEGPWCFTSSPTCPDQAAGTEPPYTTPHNLRLFALPSAVPGAITHFTKEPGELVQVPIWCLPPRPSALANPEAFIPDRFLPENKGNIHPFTHMPFGMGPGTPYGLLCWRPRWPGPKNCLLKAELEVAPGFPKSSLHFIVGFDGSVSLLPLQKPGHMVQLPQYTKDADTRAVWMRGMAPLLSSSPHLMPFIHGREKQFFSAANKEPEDPSLVDVEAQVGKLVSDLCLRGIAQYPKRQVTSVYQLLLDLGIKTDTIEAQLLEMPDLLGYSHKAWSSTCEVMVENGLPILRILQSIRCNPGSRGSSLHSFMRSSCAIAR</sequence>
<evidence type="ECO:0000256" key="13">
    <source>
        <dbReference type="SAM" id="MobiDB-lite"/>
    </source>
</evidence>
<dbReference type="InterPro" id="IPR001128">
    <property type="entry name" value="Cyt_P450"/>
</dbReference>
<evidence type="ECO:0000256" key="2">
    <source>
        <dbReference type="ARBA" id="ARBA00004174"/>
    </source>
</evidence>
<organism evidence="14 15">
    <name type="scientific">Chionoecetes opilio</name>
    <name type="common">Atlantic snow crab</name>
    <name type="synonym">Cancer opilio</name>
    <dbReference type="NCBI Taxonomy" id="41210"/>
    <lineage>
        <taxon>Eukaryota</taxon>
        <taxon>Metazoa</taxon>
        <taxon>Ecdysozoa</taxon>
        <taxon>Arthropoda</taxon>
        <taxon>Crustacea</taxon>
        <taxon>Multicrustacea</taxon>
        <taxon>Malacostraca</taxon>
        <taxon>Eumalacostraca</taxon>
        <taxon>Eucarida</taxon>
        <taxon>Decapoda</taxon>
        <taxon>Pleocyemata</taxon>
        <taxon>Brachyura</taxon>
        <taxon>Eubrachyura</taxon>
        <taxon>Majoidea</taxon>
        <taxon>Majidae</taxon>
        <taxon>Chionoecetes</taxon>
    </lineage>
</organism>
<feature type="region of interest" description="Disordered" evidence="13">
    <location>
        <begin position="1"/>
        <end position="46"/>
    </location>
</feature>
<name>A0A8J5C0B8_CHIOP</name>
<evidence type="ECO:0000256" key="3">
    <source>
        <dbReference type="ARBA" id="ARBA00004406"/>
    </source>
</evidence>
<keyword evidence="12" id="KW-0472">Membrane</keyword>
<evidence type="ECO:0000256" key="1">
    <source>
        <dbReference type="ARBA" id="ARBA00001971"/>
    </source>
</evidence>
<comment type="cofactor">
    <cofactor evidence="1">
        <name>heme</name>
        <dbReference type="ChEBI" id="CHEBI:30413"/>
    </cofactor>
</comment>
<keyword evidence="11" id="KW-0503">Monooxygenase</keyword>
<evidence type="ECO:0000256" key="8">
    <source>
        <dbReference type="ARBA" id="ARBA00022848"/>
    </source>
</evidence>
<dbReference type="SUPFAM" id="SSF48264">
    <property type="entry name" value="Cytochrome P450"/>
    <property type="match status" value="1"/>
</dbReference>
<keyword evidence="6" id="KW-0479">Metal-binding</keyword>
<feature type="compositionally biased region" description="Basic and acidic residues" evidence="13">
    <location>
        <begin position="21"/>
        <end position="43"/>
    </location>
</feature>
<dbReference type="Gene3D" id="1.10.630.10">
    <property type="entry name" value="Cytochrome P450"/>
    <property type="match status" value="1"/>
</dbReference>
<dbReference type="Pfam" id="PF00067">
    <property type="entry name" value="p450"/>
    <property type="match status" value="1"/>
</dbReference>
<gene>
    <name evidence="14" type="primary">CYP9E2_1</name>
    <name evidence="14" type="ORF">GWK47_014693</name>
</gene>
<dbReference type="EMBL" id="JACEEZ010020765">
    <property type="protein sequence ID" value="KAG0714138.1"/>
    <property type="molecule type" value="Genomic_DNA"/>
</dbReference>
<accession>A0A8J5C0B8</accession>
<dbReference type="PANTHER" id="PTHR24292">
    <property type="entry name" value="CYTOCHROME P450"/>
    <property type="match status" value="1"/>
</dbReference>
<reference evidence="14" key="1">
    <citation type="submission" date="2020-07" db="EMBL/GenBank/DDBJ databases">
        <title>The High-quality genome of the commercially important snow crab, Chionoecetes opilio.</title>
        <authorList>
            <person name="Jeong J.-H."/>
            <person name="Ryu S."/>
        </authorList>
    </citation>
    <scope>NUCLEOTIDE SEQUENCE</scope>
    <source>
        <strain evidence="14">MADBK_172401_WGS</strain>
        <tissue evidence="14">Digestive gland</tissue>
    </source>
</reference>
<keyword evidence="5" id="KW-0349">Heme</keyword>
<dbReference type="GO" id="GO:0004497">
    <property type="term" value="F:monooxygenase activity"/>
    <property type="evidence" value="ECO:0007669"/>
    <property type="project" value="UniProtKB-KW"/>
</dbReference>
<comment type="caution">
    <text evidence="14">The sequence shown here is derived from an EMBL/GenBank/DDBJ whole genome shotgun (WGS) entry which is preliminary data.</text>
</comment>
<evidence type="ECO:0000256" key="6">
    <source>
        <dbReference type="ARBA" id="ARBA00022723"/>
    </source>
</evidence>
<evidence type="ECO:0000256" key="11">
    <source>
        <dbReference type="ARBA" id="ARBA00023033"/>
    </source>
</evidence>
<dbReference type="AlphaFoldDB" id="A0A8J5C0B8"/>
<proteinExistence type="inferred from homology"/>
<keyword evidence="15" id="KW-1185">Reference proteome</keyword>
<dbReference type="InterPro" id="IPR050476">
    <property type="entry name" value="Insect_CytP450_Detox"/>
</dbReference>